<gene>
    <name evidence="3" type="ORF">G3T37_03335</name>
</gene>
<dbReference type="GO" id="GO:0003960">
    <property type="term" value="F:quinone reductase (NADPH) activity"/>
    <property type="evidence" value="ECO:0007669"/>
    <property type="project" value="TreeGrafter"/>
</dbReference>
<evidence type="ECO:0000256" key="2">
    <source>
        <dbReference type="ARBA" id="ARBA00023002"/>
    </source>
</evidence>
<dbReference type="RefSeq" id="WP_163472040.1">
    <property type="nucleotide sequence ID" value="NZ_JAAGWZ010000001.1"/>
</dbReference>
<dbReference type="AlphaFoldDB" id="A0A7C9TQ49"/>
<accession>A0A7C9TQ49</accession>
<reference evidence="3 4" key="1">
    <citation type="journal article" date="2014" name="Int. J. Syst. Evol. Microbiol.">
        <title>Description of Galbitalea soli gen. nov., sp. nov., and Frondihabitans sucicola sp. nov.</title>
        <authorList>
            <person name="Kim S.J."/>
            <person name="Lim J.M."/>
            <person name="Ahn J.H."/>
            <person name="Weon H.Y."/>
            <person name="Hamada M."/>
            <person name="Suzuki K."/>
            <person name="Ahn T.Y."/>
            <person name="Kwon S.W."/>
        </authorList>
    </citation>
    <scope>NUCLEOTIDE SEQUENCE [LARGE SCALE GENOMIC DNA]</scope>
    <source>
        <strain evidence="3 4">NBRC 108727</strain>
    </source>
</reference>
<dbReference type="Gene3D" id="3.90.180.10">
    <property type="entry name" value="Medium-chain alcohol dehydrogenases, catalytic domain"/>
    <property type="match status" value="1"/>
</dbReference>
<dbReference type="PANTHER" id="PTHR48106:SF13">
    <property type="entry name" value="QUINONE OXIDOREDUCTASE-RELATED"/>
    <property type="match status" value="1"/>
</dbReference>
<sequence length="234" mass="24876">MSIQTNDKPVRTPSLRTLRRALPRPGESEVRLRMGAIGVSALGVQSVGTVDAVGKGAVGFAQGDRVAVRIPGSRAGFPRIASERDLIGIPKDISFDDAAALLPAGLVARTIVKQLHSIGRGNRVHVERDEAGISAFVEAWVRHLGAEVVSDERRARDIVVSTADYATARRWRFGHGLVQLAAADVFQAMRAGAFDDIEAPVLPLAEAARVQSELSERRLAGPVVLIPGDVSLAA</sequence>
<dbReference type="GO" id="GO:0035925">
    <property type="term" value="F:mRNA 3'-UTR AU-rich region binding"/>
    <property type="evidence" value="ECO:0007669"/>
    <property type="project" value="TreeGrafter"/>
</dbReference>
<keyword evidence="4" id="KW-1185">Reference proteome</keyword>
<evidence type="ECO:0000313" key="3">
    <source>
        <dbReference type="EMBL" id="NEM90384.1"/>
    </source>
</evidence>
<evidence type="ECO:0008006" key="5">
    <source>
        <dbReference type="Google" id="ProtNLM"/>
    </source>
</evidence>
<dbReference type="PANTHER" id="PTHR48106">
    <property type="entry name" value="QUINONE OXIDOREDUCTASE PIG3-RELATED"/>
    <property type="match status" value="1"/>
</dbReference>
<comment type="caution">
    <text evidence="3">The sequence shown here is derived from an EMBL/GenBank/DDBJ whole genome shotgun (WGS) entry which is preliminary data.</text>
</comment>
<dbReference type="Proteomes" id="UP000479756">
    <property type="component" value="Unassembled WGS sequence"/>
</dbReference>
<dbReference type="GO" id="GO:0070402">
    <property type="term" value="F:NADPH binding"/>
    <property type="evidence" value="ECO:0007669"/>
    <property type="project" value="TreeGrafter"/>
</dbReference>
<dbReference type="InterPro" id="IPR011032">
    <property type="entry name" value="GroES-like_sf"/>
</dbReference>
<evidence type="ECO:0000256" key="1">
    <source>
        <dbReference type="ARBA" id="ARBA00022857"/>
    </source>
</evidence>
<keyword evidence="1" id="KW-0521">NADP</keyword>
<dbReference type="SUPFAM" id="SSF50129">
    <property type="entry name" value="GroES-like"/>
    <property type="match status" value="1"/>
</dbReference>
<organism evidence="3 4">
    <name type="scientific">Galbitalea soli</name>
    <dbReference type="NCBI Taxonomy" id="1268042"/>
    <lineage>
        <taxon>Bacteria</taxon>
        <taxon>Bacillati</taxon>
        <taxon>Actinomycetota</taxon>
        <taxon>Actinomycetes</taxon>
        <taxon>Micrococcales</taxon>
        <taxon>Microbacteriaceae</taxon>
        <taxon>Galbitalea</taxon>
    </lineage>
</organism>
<dbReference type="EMBL" id="JAAGWZ010000001">
    <property type="protein sequence ID" value="NEM90384.1"/>
    <property type="molecule type" value="Genomic_DNA"/>
</dbReference>
<dbReference type="GO" id="GO:0005829">
    <property type="term" value="C:cytosol"/>
    <property type="evidence" value="ECO:0007669"/>
    <property type="project" value="TreeGrafter"/>
</dbReference>
<protein>
    <recommendedName>
        <fullName evidence="5">Alcohol dehydrogenase catalytic domain-containing protein</fullName>
    </recommendedName>
</protein>
<proteinExistence type="predicted"/>
<evidence type="ECO:0000313" key="4">
    <source>
        <dbReference type="Proteomes" id="UP000479756"/>
    </source>
</evidence>
<keyword evidence="2" id="KW-0560">Oxidoreductase</keyword>
<name>A0A7C9TQ49_9MICO</name>